<evidence type="ECO:0000313" key="1">
    <source>
        <dbReference type="EMBL" id="MCC4233355.1"/>
    </source>
</evidence>
<dbReference type="RefSeq" id="WP_228227263.1">
    <property type="nucleotide sequence ID" value="NZ_JAJGNP010000008.1"/>
</dbReference>
<organism evidence="1 2">
    <name type="scientific">Sphingobium soli</name>
    <dbReference type="NCBI Taxonomy" id="1591116"/>
    <lineage>
        <taxon>Bacteria</taxon>
        <taxon>Pseudomonadati</taxon>
        <taxon>Pseudomonadota</taxon>
        <taxon>Alphaproteobacteria</taxon>
        <taxon>Sphingomonadales</taxon>
        <taxon>Sphingomonadaceae</taxon>
        <taxon>Sphingobium</taxon>
    </lineage>
</organism>
<gene>
    <name evidence="1" type="ORF">LL253_11715</name>
</gene>
<sequence length="77" mass="8798">MRDELFAMTTALATVFKELGEMLEQAGVMLLETYSERFTTMAVKAQESGEDQSRYLAIWAYMLLDTVRNRPSEPSLN</sequence>
<name>A0ABS8H4A7_9SPHN</name>
<evidence type="ECO:0000313" key="2">
    <source>
        <dbReference type="Proteomes" id="UP001198830"/>
    </source>
</evidence>
<dbReference type="Proteomes" id="UP001198830">
    <property type="component" value="Unassembled WGS sequence"/>
</dbReference>
<proteinExistence type="predicted"/>
<reference evidence="1 2" key="1">
    <citation type="submission" date="2021-10" db="EMBL/GenBank/DDBJ databases">
        <title>The diversity and Nitrogen Metabolism of Culturable Nitrate-Utilizing Bacteria Within the Oxygen Minimum Zone of the Changjiang (Yangtze River)Estuary.</title>
        <authorList>
            <person name="Zhang D."/>
            <person name="Zheng J."/>
            <person name="Liu S."/>
            <person name="He W."/>
        </authorList>
    </citation>
    <scope>NUCLEOTIDE SEQUENCE [LARGE SCALE GENOMIC DNA]</scope>
    <source>
        <strain evidence="1 2">FXH275-2</strain>
    </source>
</reference>
<dbReference type="EMBL" id="JAJGNP010000008">
    <property type="protein sequence ID" value="MCC4233355.1"/>
    <property type="molecule type" value="Genomic_DNA"/>
</dbReference>
<keyword evidence="2" id="KW-1185">Reference proteome</keyword>
<accession>A0ABS8H4A7</accession>
<protein>
    <submittedName>
        <fullName evidence="1">Uncharacterized protein</fullName>
    </submittedName>
</protein>
<comment type="caution">
    <text evidence="1">The sequence shown here is derived from an EMBL/GenBank/DDBJ whole genome shotgun (WGS) entry which is preliminary data.</text>
</comment>